<dbReference type="PANTHER" id="PTHR38731">
    <property type="entry name" value="LIPL45-RELATED LIPOPROTEIN-RELATED"/>
    <property type="match status" value="1"/>
</dbReference>
<evidence type="ECO:0000256" key="3">
    <source>
        <dbReference type="ARBA" id="ARBA00023237"/>
    </source>
</evidence>
<dbReference type="PANTHER" id="PTHR38731:SF3">
    <property type="entry name" value="BLL6125 PROTEIN"/>
    <property type="match status" value="1"/>
</dbReference>
<accession>A0A1C7DB90</accession>
<evidence type="ECO:0000259" key="5">
    <source>
        <dbReference type="Pfam" id="PF04773"/>
    </source>
</evidence>
<reference evidence="6 7" key="1">
    <citation type="submission" date="2016-07" db="EMBL/GenBank/DDBJ databases">
        <title>Complete genome sequence of Altererythrobacter namhicola JCM 16345T, containing esterase-encoding genes.</title>
        <authorList>
            <person name="Cheng H."/>
            <person name="Wu Y.-H."/>
            <person name="Jian S.-L."/>
            <person name="Huo Y.-Y."/>
            <person name="Wang C.-S."/>
            <person name="Xu X.-W."/>
        </authorList>
    </citation>
    <scope>NUCLEOTIDE SEQUENCE [LARGE SCALE GENOMIC DNA]</scope>
    <source>
        <strain evidence="6 7">JCM 16345</strain>
    </source>
</reference>
<comment type="subcellular location">
    <subcellularLocation>
        <location evidence="1">Cell outer membrane</location>
    </subcellularLocation>
</comment>
<evidence type="ECO:0000256" key="4">
    <source>
        <dbReference type="SAM" id="MobiDB-lite"/>
    </source>
</evidence>
<dbReference type="Pfam" id="PF04773">
    <property type="entry name" value="FecR"/>
    <property type="match status" value="1"/>
</dbReference>
<feature type="domain" description="FecR protein" evidence="5">
    <location>
        <begin position="85"/>
        <end position="176"/>
    </location>
</feature>
<dbReference type="STRING" id="645517.A6F65_02433"/>
<gene>
    <name evidence="6" type="ORF">A6F65_02433</name>
</gene>
<feature type="region of interest" description="Disordered" evidence="4">
    <location>
        <begin position="402"/>
        <end position="424"/>
    </location>
</feature>
<organism evidence="6 7">
    <name type="scientific">Paraurantiacibacter namhicola</name>
    <dbReference type="NCBI Taxonomy" id="645517"/>
    <lineage>
        <taxon>Bacteria</taxon>
        <taxon>Pseudomonadati</taxon>
        <taxon>Pseudomonadota</taxon>
        <taxon>Alphaproteobacteria</taxon>
        <taxon>Sphingomonadales</taxon>
        <taxon>Erythrobacteraceae</taxon>
        <taxon>Paraurantiacibacter</taxon>
    </lineage>
</organism>
<evidence type="ECO:0000313" key="6">
    <source>
        <dbReference type="EMBL" id="ANU08714.1"/>
    </source>
</evidence>
<protein>
    <submittedName>
        <fullName evidence="6">FecR protein</fullName>
    </submittedName>
</protein>
<dbReference type="SUPFAM" id="SSF56935">
    <property type="entry name" value="Porins"/>
    <property type="match status" value="1"/>
</dbReference>
<keyword evidence="2" id="KW-0472">Membrane</keyword>
<dbReference type="InterPro" id="IPR006860">
    <property type="entry name" value="FecR"/>
</dbReference>
<keyword evidence="3" id="KW-0998">Cell outer membrane</keyword>
<sequence length="969" mass="102876">MITASGNPRAGAGNSAFDKSLLCGAAVMALAIAVPAGEVAAQTVARSGDLSGRVVGAKGGEEGRLVPQRAYRNVVVKQNLKAGDILRTNARGTLAILFANRTKVRLGRNSTMTVKRIARGGPSEVEMTGKAWGRNPRKRSNMRVRTPNATAAIRGTEWYIDASDTSTLLEVFEGEVVLENEFGSVTVLAGQAARADQGQAPVLVAIASPDPRTRLAELGTFDDDPQAVATTAYAQGLLRQGQLGEANEQALDAATLRPYDGETLMVLAETSYDDDGAPVSRQQLDAIERAEGTSPYLQGARAAVSIEENEPGRAVEELGMGSDEPFPGNAANMREGSLDRQALSKLGLDGWARFRGDRNFDPNTGVGYADESLTRASTPFANGIPTEQVPAEVDFPQSGISIPGTGSSWGNAARGGRANGGRTDGSALTNLVLGSLNEPLRVASSRKQLLLSERGFAEGFAGGHAVFGSGYSGFGLHGGFDMLAPGTSSGIALSTRIEYSKADLDRVQFDGLVPAVPGEANTDTLSADLLVGIKAGPSDRIFGVLAYTNSDASLQVENTGTLAPRPAGTFDAGILDREDVRAGVYWSHDFSATTQLTLGGLYSRQDLRRLVDEPQLGATLDDQRNASDYLVGSVVLTQQVGPATLKAGVDLSREKGDTEFISTFSIFTTPSSNAFDYNKFEPYADVYVDLGQLRLHGQVSYFDSSYELRPSRFDPTPPSVKLSDDGFTYKIGAAFSPTQGQWLRATLIRENEQGQGYGLMPVSSVGMQPMAGPAGGKTTNYAVRWDAQWSDAAFTAVGFERQDAELLLFFSPSGLALIDAEDIRIDRISAEANFRLGANAGVRVAYARNASEVRGFADISNPSLFFPVPQGGRVPFVPKSDGEIALTYAIPAPLRATFSASARYIGEYLGINGVTLDDRISVDLGAQAELLDRALLVEAGVTNLLDDKVEQGGYLPSGRVFRIGATFRF</sequence>
<dbReference type="EMBL" id="CP016545">
    <property type="protein sequence ID" value="ANU08714.1"/>
    <property type="molecule type" value="Genomic_DNA"/>
</dbReference>
<dbReference type="RefSeq" id="WP_067789228.1">
    <property type="nucleotide sequence ID" value="NZ_CP016545.1"/>
</dbReference>
<dbReference type="Gene3D" id="2.40.170.20">
    <property type="entry name" value="TonB-dependent receptor, beta-barrel domain"/>
    <property type="match status" value="1"/>
</dbReference>
<evidence type="ECO:0000313" key="7">
    <source>
        <dbReference type="Proteomes" id="UP000092698"/>
    </source>
</evidence>
<dbReference type="Proteomes" id="UP000092698">
    <property type="component" value="Chromosome"/>
</dbReference>
<keyword evidence="7" id="KW-1185">Reference proteome</keyword>
<dbReference type="AlphaFoldDB" id="A0A1C7DB90"/>
<dbReference type="Gene3D" id="2.60.120.1440">
    <property type="match status" value="1"/>
</dbReference>
<dbReference type="KEGG" id="anh:A6F65_02433"/>
<dbReference type="InterPro" id="IPR036942">
    <property type="entry name" value="Beta-barrel_TonB_sf"/>
</dbReference>
<evidence type="ECO:0000256" key="1">
    <source>
        <dbReference type="ARBA" id="ARBA00004442"/>
    </source>
</evidence>
<name>A0A1C7DB90_9SPHN</name>
<evidence type="ECO:0000256" key="2">
    <source>
        <dbReference type="ARBA" id="ARBA00023136"/>
    </source>
</evidence>
<proteinExistence type="predicted"/>
<dbReference type="GO" id="GO:0009279">
    <property type="term" value="C:cell outer membrane"/>
    <property type="evidence" value="ECO:0007669"/>
    <property type="project" value="UniProtKB-SubCell"/>
</dbReference>